<dbReference type="GO" id="GO:0006508">
    <property type="term" value="P:proteolysis"/>
    <property type="evidence" value="ECO:0007669"/>
    <property type="project" value="UniProtKB-KW"/>
</dbReference>
<keyword evidence="11" id="KW-1185">Reference proteome</keyword>
<keyword evidence="8" id="KW-1015">Disulfide bond</keyword>
<keyword evidence="5" id="KW-0378">Hydrolase</keyword>
<keyword evidence="6" id="KW-0862">Zinc</keyword>
<dbReference type="GO" id="GO:0008237">
    <property type="term" value="F:metallopeptidase activity"/>
    <property type="evidence" value="ECO:0007669"/>
    <property type="project" value="UniProtKB-KW"/>
</dbReference>
<comment type="similarity">
    <text evidence="1">Belongs to the peptidase M43B family.</text>
</comment>
<evidence type="ECO:0000313" key="10">
    <source>
        <dbReference type="EMBL" id="GGO81736.1"/>
    </source>
</evidence>
<reference evidence="10" key="1">
    <citation type="journal article" date="2014" name="Int. J. Syst. Evol. Microbiol.">
        <title>Complete genome sequence of Corynebacterium casei LMG S-19264T (=DSM 44701T), isolated from a smear-ripened cheese.</title>
        <authorList>
            <consortium name="US DOE Joint Genome Institute (JGI-PGF)"/>
            <person name="Walter F."/>
            <person name="Albersmeier A."/>
            <person name="Kalinowski J."/>
            <person name="Ruckert C."/>
        </authorList>
    </citation>
    <scope>NUCLEOTIDE SEQUENCE</scope>
    <source>
        <strain evidence="10">CGMCC 4.7201</strain>
    </source>
</reference>
<gene>
    <name evidence="10" type="ORF">GCM10012280_06710</name>
</gene>
<feature type="domain" description="Peptidase M43 pregnancy-associated plasma-A" evidence="9">
    <location>
        <begin position="239"/>
        <end position="327"/>
    </location>
</feature>
<evidence type="ECO:0000259" key="9">
    <source>
        <dbReference type="Pfam" id="PF05572"/>
    </source>
</evidence>
<protein>
    <submittedName>
        <fullName evidence="10">Zinc metalloprotease</fullName>
    </submittedName>
</protein>
<dbReference type="PANTHER" id="PTHR47466">
    <property type="match status" value="1"/>
</dbReference>
<keyword evidence="4" id="KW-0732">Signal</keyword>
<dbReference type="GO" id="GO:0046872">
    <property type="term" value="F:metal ion binding"/>
    <property type="evidence" value="ECO:0007669"/>
    <property type="project" value="UniProtKB-KW"/>
</dbReference>
<evidence type="ECO:0000256" key="5">
    <source>
        <dbReference type="ARBA" id="ARBA00022801"/>
    </source>
</evidence>
<keyword evidence="3" id="KW-0479">Metal-binding</keyword>
<reference evidence="10" key="2">
    <citation type="submission" date="2020-09" db="EMBL/GenBank/DDBJ databases">
        <authorList>
            <person name="Sun Q."/>
            <person name="Zhou Y."/>
        </authorList>
    </citation>
    <scope>NUCLEOTIDE SEQUENCE</scope>
    <source>
        <strain evidence="10">CGMCC 4.7201</strain>
    </source>
</reference>
<evidence type="ECO:0000256" key="8">
    <source>
        <dbReference type="ARBA" id="ARBA00023157"/>
    </source>
</evidence>
<organism evidence="10 11">
    <name type="scientific">Wenjunlia tyrosinilytica</name>
    <dbReference type="NCBI Taxonomy" id="1544741"/>
    <lineage>
        <taxon>Bacteria</taxon>
        <taxon>Bacillati</taxon>
        <taxon>Actinomycetota</taxon>
        <taxon>Actinomycetes</taxon>
        <taxon>Kitasatosporales</taxon>
        <taxon>Streptomycetaceae</taxon>
        <taxon>Wenjunlia</taxon>
    </lineage>
</organism>
<name>A0A917ZF76_9ACTN</name>
<proteinExistence type="inferred from homology"/>
<dbReference type="Proteomes" id="UP000641932">
    <property type="component" value="Unassembled WGS sequence"/>
</dbReference>
<dbReference type="PANTHER" id="PTHR47466:SF1">
    <property type="entry name" value="METALLOPROTEASE MEP1 (AFU_ORTHOLOGUE AFUA_1G07730)-RELATED"/>
    <property type="match status" value="1"/>
</dbReference>
<evidence type="ECO:0000256" key="4">
    <source>
        <dbReference type="ARBA" id="ARBA00022729"/>
    </source>
</evidence>
<evidence type="ECO:0000256" key="1">
    <source>
        <dbReference type="ARBA" id="ARBA00008721"/>
    </source>
</evidence>
<dbReference type="AlphaFoldDB" id="A0A917ZF76"/>
<dbReference type="Pfam" id="PF05572">
    <property type="entry name" value="Peptidase_M43"/>
    <property type="match status" value="1"/>
</dbReference>
<evidence type="ECO:0000256" key="2">
    <source>
        <dbReference type="ARBA" id="ARBA00022670"/>
    </source>
</evidence>
<comment type="caution">
    <text evidence="10">The sequence shown here is derived from an EMBL/GenBank/DDBJ whole genome shotgun (WGS) entry which is preliminary data.</text>
</comment>
<evidence type="ECO:0000256" key="7">
    <source>
        <dbReference type="ARBA" id="ARBA00023049"/>
    </source>
</evidence>
<dbReference type="CDD" id="cd04275">
    <property type="entry name" value="ZnMc_pappalysin_like"/>
    <property type="match status" value="1"/>
</dbReference>
<dbReference type="SUPFAM" id="SSF55486">
    <property type="entry name" value="Metalloproteases ('zincins'), catalytic domain"/>
    <property type="match status" value="1"/>
</dbReference>
<accession>A0A917ZF76</accession>
<dbReference type="RefSeq" id="WP_189129949.1">
    <property type="nucleotide sequence ID" value="NZ_BMMS01000002.1"/>
</dbReference>
<dbReference type="Gene3D" id="3.40.390.10">
    <property type="entry name" value="Collagenase (Catalytic Domain)"/>
    <property type="match status" value="1"/>
</dbReference>
<keyword evidence="2" id="KW-0645">Protease</keyword>
<evidence type="ECO:0000313" key="11">
    <source>
        <dbReference type="Proteomes" id="UP000641932"/>
    </source>
</evidence>
<evidence type="ECO:0000256" key="3">
    <source>
        <dbReference type="ARBA" id="ARBA00022723"/>
    </source>
</evidence>
<sequence>MRRSAVLNHRSRNRYLSVAFVAGSLALAPLVGGQFGGAPTATEAKAASKGSHLCPTKDSHAQANARMKTGTDPKGDPNTVTAKQSKAIEADLQKQLARSSARGTGAALGTTETIPVYFHVVHDGSKGKLSKAKVTKQISVLNDAFGGKGTNNYKTRYKFVLKAVDYTNNASWYNGLTDDTPEERAMKTKLHKGKAGTLNLYSANLGQDLLGWATFPNWYKDNPEMDGVVLLDESLPGGSATNFNEGDTATHEVGHWMGLFHTFEGGCSIGDHVRDTPREASPASGCPTGRDTCPEAGKDPIHNFMDYSYDKCMTQFTKYQVKRMDQFFKAYRD</sequence>
<dbReference type="InterPro" id="IPR008754">
    <property type="entry name" value="Peptidase_M43"/>
</dbReference>
<keyword evidence="7 10" id="KW-0482">Metalloprotease</keyword>
<dbReference type="InterPro" id="IPR024079">
    <property type="entry name" value="MetalloPept_cat_dom_sf"/>
</dbReference>
<dbReference type="EMBL" id="BMMS01000002">
    <property type="protein sequence ID" value="GGO81736.1"/>
    <property type="molecule type" value="Genomic_DNA"/>
</dbReference>
<evidence type="ECO:0000256" key="6">
    <source>
        <dbReference type="ARBA" id="ARBA00022833"/>
    </source>
</evidence>